<name>A0ABM8Z7E3_9LACO</name>
<accession>A0ABM8Z7E3</accession>
<evidence type="ECO:0000313" key="4">
    <source>
        <dbReference type="EMBL" id="CAH0416673.1"/>
    </source>
</evidence>
<feature type="domain" description="Alpha/beta hydrolase fold-3" evidence="3">
    <location>
        <begin position="90"/>
        <end position="303"/>
    </location>
</feature>
<dbReference type="Gene3D" id="3.40.50.1820">
    <property type="entry name" value="alpha/beta hydrolase"/>
    <property type="match status" value="1"/>
</dbReference>
<proteinExistence type="predicted"/>
<dbReference type="Proteomes" id="UP000789707">
    <property type="component" value="Unassembled WGS sequence"/>
</dbReference>
<dbReference type="EMBL" id="CAKKNS010000003">
    <property type="protein sequence ID" value="CAH0416673.1"/>
    <property type="molecule type" value="Genomic_DNA"/>
</dbReference>
<dbReference type="EC" id="3.1.1.-" evidence="4"/>
<dbReference type="GO" id="GO:0016787">
    <property type="term" value="F:hydrolase activity"/>
    <property type="evidence" value="ECO:0007669"/>
    <property type="project" value="UniProtKB-KW"/>
</dbReference>
<dbReference type="SUPFAM" id="SSF53474">
    <property type="entry name" value="alpha/beta-Hydrolases"/>
    <property type="match status" value="1"/>
</dbReference>
<feature type="transmembrane region" description="Helical" evidence="2">
    <location>
        <begin position="7"/>
        <end position="28"/>
    </location>
</feature>
<dbReference type="PANTHER" id="PTHR48081:SF6">
    <property type="entry name" value="PEPTIDASE S9 PROLYL OLIGOPEPTIDASE CATALYTIC DOMAIN-CONTAINING PROTEIN"/>
    <property type="match status" value="1"/>
</dbReference>
<comment type="caution">
    <text evidence="4">The sequence shown here is derived from an EMBL/GenBank/DDBJ whole genome shotgun (WGS) entry which is preliminary data.</text>
</comment>
<organism evidence="4 5">
    <name type="scientific">Periweissella fabaria</name>
    <dbReference type="NCBI Taxonomy" id="546157"/>
    <lineage>
        <taxon>Bacteria</taxon>
        <taxon>Bacillati</taxon>
        <taxon>Bacillota</taxon>
        <taxon>Bacilli</taxon>
        <taxon>Lactobacillales</taxon>
        <taxon>Lactobacillaceae</taxon>
        <taxon>Periweissella</taxon>
    </lineage>
</organism>
<evidence type="ECO:0000313" key="5">
    <source>
        <dbReference type="Proteomes" id="UP000789707"/>
    </source>
</evidence>
<reference evidence="4 5" key="1">
    <citation type="submission" date="2021-11" db="EMBL/GenBank/DDBJ databases">
        <authorList>
            <person name="Depoorter E."/>
        </authorList>
    </citation>
    <scope>NUCLEOTIDE SEQUENCE [LARGE SCALE GENOMIC DNA]</scope>
    <source>
        <strain evidence="4 5">LMG 24289</strain>
    </source>
</reference>
<keyword evidence="2" id="KW-0472">Membrane</keyword>
<evidence type="ECO:0000256" key="1">
    <source>
        <dbReference type="ARBA" id="ARBA00022801"/>
    </source>
</evidence>
<protein>
    <submittedName>
        <fullName evidence="4">Acetyl esterase</fullName>
        <ecNumber evidence="4">3.1.1.-</ecNumber>
    </submittedName>
</protein>
<keyword evidence="2" id="KW-1133">Transmembrane helix</keyword>
<dbReference type="InterPro" id="IPR050300">
    <property type="entry name" value="GDXG_lipolytic_enzyme"/>
</dbReference>
<evidence type="ECO:0000256" key="2">
    <source>
        <dbReference type="SAM" id="Phobius"/>
    </source>
</evidence>
<keyword evidence="1 4" id="KW-0378">Hydrolase</keyword>
<keyword evidence="2" id="KW-0812">Transmembrane</keyword>
<gene>
    <name evidence="4" type="primary">aes_1</name>
    <name evidence="4" type="ORF">WFA24289_00984</name>
</gene>
<dbReference type="PANTHER" id="PTHR48081">
    <property type="entry name" value="AB HYDROLASE SUPERFAMILY PROTEIN C4A8.06C"/>
    <property type="match status" value="1"/>
</dbReference>
<keyword evidence="5" id="KW-1185">Reference proteome</keyword>
<evidence type="ECO:0000259" key="3">
    <source>
        <dbReference type="Pfam" id="PF07859"/>
    </source>
</evidence>
<dbReference type="Pfam" id="PF07859">
    <property type="entry name" value="Abhydrolase_3"/>
    <property type="match status" value="1"/>
</dbReference>
<dbReference type="RefSeq" id="WP_230096713.1">
    <property type="nucleotide sequence ID" value="NZ_CAKKNS010000003.1"/>
</dbReference>
<dbReference type="InterPro" id="IPR029058">
    <property type="entry name" value="AB_hydrolase_fold"/>
</dbReference>
<sequence length="338" mass="37307">MRILKRILQTLAIIITGLIIVVVLLLTVSPKPSASFFARAFNGTVKITNNKMYTLNQQNVKMSSNIDYGQQKDETADIYHPKTGANNKIVVWMHGGGFIGGDKSGMKEFATDLVGQTKVTFVALNYTVAPEGKYPTQVQQLAKGLQFVQKHAAEWGLDPNKVQIILGGDSAGAQIAAQYAALATNPTYAKDVSQVNVPVKKLAGTVLYCGPYDFQLITKGDKDNKNWLMKWFMHTIGWSMTGKFFWNNSTLVAQGSIPNKVTSAFPASYITDGNRFTFESSGKELVSQLTQHGVPVTSRFFPANEAVNHEYQFDFATDKAQVTFAQTVKFINELPQKN</sequence>
<dbReference type="InterPro" id="IPR013094">
    <property type="entry name" value="AB_hydrolase_3"/>
</dbReference>